<dbReference type="GO" id="GO:0008270">
    <property type="term" value="F:zinc ion binding"/>
    <property type="evidence" value="ECO:0007669"/>
    <property type="project" value="UniProtKB-KW"/>
</dbReference>
<keyword evidence="2" id="KW-1017">Isopeptide bond</keyword>
<dbReference type="InterPro" id="IPR056438">
    <property type="entry name" value="Znf-C2H2_CTCF"/>
</dbReference>
<keyword evidence="10" id="KW-0539">Nucleus</keyword>
<dbReference type="Proteomes" id="UP000314982">
    <property type="component" value="Unassembled WGS sequence"/>
</dbReference>
<dbReference type="GO" id="GO:0005634">
    <property type="term" value="C:nucleus"/>
    <property type="evidence" value="ECO:0007669"/>
    <property type="project" value="UniProtKB-SubCell"/>
</dbReference>
<dbReference type="GeneTree" id="ENSGT00940000160667"/>
<evidence type="ECO:0000313" key="15">
    <source>
        <dbReference type="Proteomes" id="UP000314982"/>
    </source>
</evidence>
<evidence type="ECO:0000256" key="1">
    <source>
        <dbReference type="ARBA" id="ARBA00004123"/>
    </source>
</evidence>
<proteinExistence type="predicted"/>
<evidence type="ECO:0000256" key="6">
    <source>
        <dbReference type="ARBA" id="ARBA00022833"/>
    </source>
</evidence>
<evidence type="ECO:0000256" key="3">
    <source>
        <dbReference type="ARBA" id="ARBA00022723"/>
    </source>
</evidence>
<keyword evidence="7" id="KW-0832">Ubl conjugation</keyword>
<dbReference type="PROSITE" id="PS00028">
    <property type="entry name" value="ZINC_FINGER_C2H2_1"/>
    <property type="match status" value="2"/>
</dbReference>
<keyword evidence="4" id="KW-0677">Repeat</keyword>
<dbReference type="GO" id="GO:0045944">
    <property type="term" value="P:positive regulation of transcription by RNA polymerase II"/>
    <property type="evidence" value="ECO:0007669"/>
    <property type="project" value="TreeGrafter"/>
</dbReference>
<evidence type="ECO:0000256" key="2">
    <source>
        <dbReference type="ARBA" id="ARBA00022499"/>
    </source>
</evidence>
<dbReference type="GO" id="GO:0000978">
    <property type="term" value="F:RNA polymerase II cis-regulatory region sequence-specific DNA binding"/>
    <property type="evidence" value="ECO:0007669"/>
    <property type="project" value="TreeGrafter"/>
</dbReference>
<feature type="domain" description="C2H2-type" evidence="13">
    <location>
        <begin position="40"/>
        <end position="63"/>
    </location>
</feature>
<dbReference type="PANTHER" id="PTHR45993:SF8">
    <property type="entry name" value="ZINC FINGER PROTEIN 296"/>
    <property type="match status" value="1"/>
</dbReference>
<evidence type="ECO:0000256" key="4">
    <source>
        <dbReference type="ARBA" id="ARBA00022737"/>
    </source>
</evidence>
<keyword evidence="12" id="KW-0175">Coiled coil</keyword>
<comment type="subcellular location">
    <subcellularLocation>
        <location evidence="1">Nucleus</location>
    </subcellularLocation>
</comment>
<dbReference type="InterPro" id="IPR013087">
    <property type="entry name" value="Znf_C2H2_type"/>
</dbReference>
<evidence type="ECO:0000313" key="14">
    <source>
        <dbReference type="Ensembl" id="ENSHHUP00000004672.1"/>
    </source>
</evidence>
<accession>A0A4W5JLV6</accession>
<protein>
    <recommendedName>
        <fullName evidence="13">C2H2-type domain-containing protein</fullName>
    </recommendedName>
</protein>
<evidence type="ECO:0000256" key="8">
    <source>
        <dbReference type="ARBA" id="ARBA00023015"/>
    </source>
</evidence>
<keyword evidence="9" id="KW-0804">Transcription</keyword>
<reference evidence="15" key="1">
    <citation type="submission" date="2018-06" db="EMBL/GenBank/DDBJ databases">
        <title>Genome assembly of Danube salmon.</title>
        <authorList>
            <person name="Macqueen D.J."/>
            <person name="Gundappa M.K."/>
        </authorList>
    </citation>
    <scope>NUCLEOTIDE SEQUENCE [LARGE SCALE GENOMIC DNA]</scope>
</reference>
<evidence type="ECO:0000256" key="5">
    <source>
        <dbReference type="ARBA" id="ARBA00022771"/>
    </source>
</evidence>
<dbReference type="PANTHER" id="PTHR45993">
    <property type="entry name" value="B-CELL LYMPHOMA/LEUKEMIA 11"/>
    <property type="match status" value="1"/>
</dbReference>
<evidence type="ECO:0000256" key="7">
    <source>
        <dbReference type="ARBA" id="ARBA00022843"/>
    </source>
</evidence>
<feature type="domain" description="C2H2-type" evidence="13">
    <location>
        <begin position="9"/>
        <end position="39"/>
    </location>
</feature>
<dbReference type="Ensembl" id="ENSHHUT00000004831.1">
    <property type="protein sequence ID" value="ENSHHUP00000004672.1"/>
    <property type="gene ID" value="ENSHHUG00000002919.1"/>
</dbReference>
<reference evidence="14" key="2">
    <citation type="submission" date="2025-08" db="UniProtKB">
        <authorList>
            <consortium name="Ensembl"/>
        </authorList>
    </citation>
    <scope>IDENTIFICATION</scope>
</reference>
<name>A0A4W5JLV6_9TELE</name>
<evidence type="ECO:0000256" key="12">
    <source>
        <dbReference type="SAM" id="Coils"/>
    </source>
</evidence>
<organism evidence="14 15">
    <name type="scientific">Hucho hucho</name>
    <name type="common">huchen</name>
    <dbReference type="NCBI Taxonomy" id="62062"/>
    <lineage>
        <taxon>Eukaryota</taxon>
        <taxon>Metazoa</taxon>
        <taxon>Chordata</taxon>
        <taxon>Craniata</taxon>
        <taxon>Vertebrata</taxon>
        <taxon>Euteleostomi</taxon>
        <taxon>Actinopterygii</taxon>
        <taxon>Neopterygii</taxon>
        <taxon>Teleostei</taxon>
        <taxon>Protacanthopterygii</taxon>
        <taxon>Salmoniformes</taxon>
        <taxon>Salmonidae</taxon>
        <taxon>Salmoninae</taxon>
        <taxon>Hucho</taxon>
    </lineage>
</organism>
<reference evidence="14" key="3">
    <citation type="submission" date="2025-09" db="UniProtKB">
        <authorList>
            <consortium name="Ensembl"/>
        </authorList>
    </citation>
    <scope>IDENTIFICATION</scope>
</reference>
<evidence type="ECO:0000256" key="11">
    <source>
        <dbReference type="PROSITE-ProRule" id="PRU00042"/>
    </source>
</evidence>
<keyword evidence="6" id="KW-0862">Zinc</keyword>
<dbReference type="STRING" id="62062.ENSHHUP00000004672"/>
<dbReference type="SMART" id="SM00355">
    <property type="entry name" value="ZnF_C2H2"/>
    <property type="match status" value="2"/>
</dbReference>
<dbReference type="PROSITE" id="PS50157">
    <property type="entry name" value="ZINC_FINGER_C2H2_2"/>
    <property type="match status" value="2"/>
</dbReference>
<dbReference type="Pfam" id="PF00096">
    <property type="entry name" value="zf-C2H2"/>
    <property type="match status" value="1"/>
</dbReference>
<dbReference type="InterPro" id="IPR036236">
    <property type="entry name" value="Znf_C2H2_sf"/>
</dbReference>
<dbReference type="FunFam" id="3.30.160.60:FF:000046">
    <property type="entry name" value="Putative B-cell lymphoma/leukemia 11A"/>
    <property type="match status" value="1"/>
</dbReference>
<dbReference type="Gene3D" id="3.30.160.60">
    <property type="entry name" value="Classic Zinc Finger"/>
    <property type="match status" value="1"/>
</dbReference>
<evidence type="ECO:0000256" key="10">
    <source>
        <dbReference type="ARBA" id="ARBA00023242"/>
    </source>
</evidence>
<dbReference type="Pfam" id="PF23611">
    <property type="entry name" value="zf-C2H2_16"/>
    <property type="match status" value="1"/>
</dbReference>
<dbReference type="AlphaFoldDB" id="A0A4W5JLV6"/>
<keyword evidence="8" id="KW-0805">Transcription regulation</keyword>
<dbReference type="SUPFAM" id="SSF57667">
    <property type="entry name" value="beta-beta-alpha zinc fingers"/>
    <property type="match status" value="1"/>
</dbReference>
<feature type="coiled-coil region" evidence="12">
    <location>
        <begin position="93"/>
        <end position="120"/>
    </location>
</feature>
<dbReference type="InterPro" id="IPR051497">
    <property type="entry name" value="Dev/Hematopoietic_TF"/>
</dbReference>
<keyword evidence="5 11" id="KW-0863">Zinc-finger</keyword>
<dbReference type="GO" id="GO:0003700">
    <property type="term" value="F:DNA-binding transcription factor activity"/>
    <property type="evidence" value="ECO:0007669"/>
    <property type="project" value="TreeGrafter"/>
</dbReference>
<keyword evidence="15" id="KW-1185">Reference proteome</keyword>
<evidence type="ECO:0000256" key="9">
    <source>
        <dbReference type="ARBA" id="ARBA00023163"/>
    </source>
</evidence>
<keyword evidence="3" id="KW-0479">Metal-binding</keyword>
<sequence>MSHTGERPYQCGLCSYACAQSSKLTRHMKTHGSHGARAPFLCQLCGVPFTVYATLEKHLKKVHGLSHASVGNFTSAADANWALKMDDRVVIKMEEDEASMDQTENNMAAMEEMGVEAEENQKGEVDGTVSPAVVEDSVAELPTEGSEVDTSGQLIGSLSQHTSDVYQSELSNVESKKGLVIICFFFIVS</sequence>
<evidence type="ECO:0000259" key="13">
    <source>
        <dbReference type="PROSITE" id="PS50157"/>
    </source>
</evidence>